<dbReference type="InterPro" id="IPR017834">
    <property type="entry name" value="Hopanoid_synth-assoc_rSAM_HpnJ"/>
</dbReference>
<dbReference type="Gene3D" id="3.80.30.20">
    <property type="entry name" value="tm_1862 like domain"/>
    <property type="match status" value="1"/>
</dbReference>
<keyword evidence="2" id="KW-0949">S-adenosyl-L-methionine</keyword>
<dbReference type="InterPro" id="IPR051198">
    <property type="entry name" value="BchE-like"/>
</dbReference>
<gene>
    <name evidence="7" type="primary">hpnJ</name>
    <name evidence="7" type="ORF">GOB80_03780</name>
</gene>
<comment type="caution">
    <text evidence="7">The sequence shown here is derived from an EMBL/GenBank/DDBJ whole genome shotgun (WGS) entry which is preliminary data.</text>
</comment>
<keyword evidence="5" id="KW-0411">Iron-sulfur</keyword>
<dbReference type="SFLD" id="SFLDS00029">
    <property type="entry name" value="Radical_SAM"/>
    <property type="match status" value="1"/>
</dbReference>
<sequence>MRTLFLQPPTFDGFDGGAGSRYQARREIKSFWYPTWLAQPAALVEGSRLIDAPPANMGMEPILEDVKNRDLVVLHTSTPSFAKDVQVAQMLKDVNPNLKIGMVGAKVAVQPEESLLKGAPIDFVARNEFDYTIKDIADGMDFKDVDGITWRNKNGEIVANRDRAMIEDMDSLPFVTEVYKRDLRIEDYFIGYLMHPYISIYTGRGCKSRCTFCLWPQTVGGHRYRTRSPQHVAAEIRLAMQYFPQVKEFFFDDDTFTDDLPRAEAIARELGKLGVTWSCNAKANVPYDTLKVLRDNGLRLLLVGYESGNQQILHNIKKGMRVEVAREFTKNCHELGIKIHGTFILGLPGETKETIQETIRFAQEINPHTLQVSLAAPYPGTALFKEATENGWLDESNAELLDENGVQIAPLHYPHLSHTEIFNSVEEFYKKFYFRAPKIASIVGEMVRSPQMMKRRLREGVEFFQFLKGRKAA</sequence>
<evidence type="ECO:0000256" key="2">
    <source>
        <dbReference type="ARBA" id="ARBA00022691"/>
    </source>
</evidence>
<evidence type="ECO:0000313" key="7">
    <source>
        <dbReference type="EMBL" id="NHO38815.1"/>
    </source>
</evidence>
<dbReference type="PANTHER" id="PTHR43409">
    <property type="entry name" value="ANAEROBIC MAGNESIUM-PROTOPORPHYRIN IX MONOMETHYL ESTER CYCLASE-RELATED"/>
    <property type="match status" value="1"/>
</dbReference>
<protein>
    <submittedName>
        <fullName evidence="7">Hopanoid biosynthesis associated radical SAM protein HpnJ</fullName>
    </submittedName>
</protein>
<dbReference type="PANTHER" id="PTHR43409:SF16">
    <property type="entry name" value="SLR0320 PROTEIN"/>
    <property type="match status" value="1"/>
</dbReference>
<dbReference type="Pfam" id="PF04055">
    <property type="entry name" value="Radical_SAM"/>
    <property type="match status" value="1"/>
</dbReference>
<dbReference type="NCBIfam" id="TIGR03471">
    <property type="entry name" value="HpnJ"/>
    <property type="match status" value="1"/>
</dbReference>
<reference evidence="7 8" key="1">
    <citation type="journal article" date="2020" name="Int. J. Syst. Evol. Microbiol.">
        <title>Novel acetic acid bacteria from cider fermentations: Acetobacter conturbans sp. nov. and Acetobacter fallax sp. nov.</title>
        <authorList>
            <person name="Sombolestani A.S."/>
            <person name="Cleenwerck I."/>
            <person name="Cnockaert M."/>
            <person name="Borremans W."/>
            <person name="Wieme A.D."/>
            <person name="De Vuyst L."/>
            <person name="Vandamme P."/>
        </authorList>
    </citation>
    <scope>NUCLEOTIDE SEQUENCE [LARGE SCALE GENOMIC DNA]</scope>
    <source>
        <strain evidence="7 8">LMG 23848</strain>
    </source>
</reference>
<keyword evidence="3" id="KW-0479">Metal-binding</keyword>
<dbReference type="SMART" id="SM00729">
    <property type="entry name" value="Elp3"/>
    <property type="match status" value="1"/>
</dbReference>
<comment type="cofactor">
    <cofactor evidence="1">
        <name>[4Fe-4S] cluster</name>
        <dbReference type="ChEBI" id="CHEBI:49883"/>
    </cofactor>
</comment>
<dbReference type="InterPro" id="IPR006638">
    <property type="entry name" value="Elp3/MiaA/NifB-like_rSAM"/>
</dbReference>
<dbReference type="EMBL" id="WOTE01000002">
    <property type="protein sequence ID" value="NHO38815.1"/>
    <property type="molecule type" value="Genomic_DNA"/>
</dbReference>
<dbReference type="Gene3D" id="3.40.50.280">
    <property type="entry name" value="Cobalamin-binding domain"/>
    <property type="match status" value="1"/>
</dbReference>
<proteinExistence type="predicted"/>
<feature type="domain" description="Radical SAM core" evidence="6">
    <location>
        <begin position="192"/>
        <end position="415"/>
    </location>
</feature>
<dbReference type="SUPFAM" id="SSF102114">
    <property type="entry name" value="Radical SAM enzymes"/>
    <property type="match status" value="1"/>
</dbReference>
<dbReference type="CDD" id="cd01335">
    <property type="entry name" value="Radical_SAM"/>
    <property type="match status" value="1"/>
</dbReference>
<organism evidence="7 8">
    <name type="scientific">Acetobacter ghanensis</name>
    <dbReference type="NCBI Taxonomy" id="431306"/>
    <lineage>
        <taxon>Bacteria</taxon>
        <taxon>Pseudomonadati</taxon>
        <taxon>Pseudomonadota</taxon>
        <taxon>Alphaproteobacteria</taxon>
        <taxon>Acetobacterales</taxon>
        <taxon>Acetobacteraceae</taxon>
        <taxon>Acetobacter</taxon>
    </lineage>
</organism>
<evidence type="ECO:0000256" key="1">
    <source>
        <dbReference type="ARBA" id="ARBA00001966"/>
    </source>
</evidence>
<dbReference type="SFLD" id="SFLDG01082">
    <property type="entry name" value="B12-binding_domain_containing"/>
    <property type="match status" value="1"/>
</dbReference>
<evidence type="ECO:0000313" key="8">
    <source>
        <dbReference type="Proteomes" id="UP000657200"/>
    </source>
</evidence>
<dbReference type="InterPro" id="IPR034466">
    <property type="entry name" value="Methyltransferase_Class_B"/>
</dbReference>
<evidence type="ECO:0000256" key="4">
    <source>
        <dbReference type="ARBA" id="ARBA00023004"/>
    </source>
</evidence>
<evidence type="ECO:0000256" key="5">
    <source>
        <dbReference type="ARBA" id="ARBA00023014"/>
    </source>
</evidence>
<keyword evidence="4" id="KW-0408">Iron</keyword>
<keyword evidence="8" id="KW-1185">Reference proteome</keyword>
<dbReference type="PROSITE" id="PS51918">
    <property type="entry name" value="RADICAL_SAM"/>
    <property type="match status" value="1"/>
</dbReference>
<dbReference type="Proteomes" id="UP000657200">
    <property type="component" value="Unassembled WGS sequence"/>
</dbReference>
<dbReference type="InterPro" id="IPR023404">
    <property type="entry name" value="rSAM_horseshoe"/>
</dbReference>
<dbReference type="InterPro" id="IPR058240">
    <property type="entry name" value="rSAM_sf"/>
</dbReference>
<evidence type="ECO:0000256" key="3">
    <source>
        <dbReference type="ARBA" id="ARBA00022723"/>
    </source>
</evidence>
<dbReference type="SFLD" id="SFLDF00404">
    <property type="entry name" value="hopanetetrol_cyclitol_ether_sy"/>
    <property type="match status" value="1"/>
</dbReference>
<name>A0ABX0KGT3_9PROT</name>
<evidence type="ECO:0000259" key="6">
    <source>
        <dbReference type="PROSITE" id="PS51918"/>
    </source>
</evidence>
<dbReference type="InterPro" id="IPR007197">
    <property type="entry name" value="rSAM"/>
</dbReference>
<accession>A0ABX0KGT3</accession>
<dbReference type="SFLD" id="SFLDG01123">
    <property type="entry name" value="methyltransferase_(Class_B)"/>
    <property type="match status" value="1"/>
</dbReference>